<name>A0A0R1TZW5_9LACO</name>
<sequence>MDNCKKIKIAVAFVNNVYIISLKLEIINYLWVVTSGFFLGRGFENEETFQIYGGCDDRRSGIDPGGVWVK</sequence>
<gene>
    <name evidence="1" type="ORF">FC50_GL000405</name>
</gene>
<comment type="caution">
    <text evidence="1">The sequence shown here is derived from an EMBL/GenBank/DDBJ whole genome shotgun (WGS) entry which is preliminary data.</text>
</comment>
<dbReference type="STRING" id="1423783.FC50_GL000405"/>
<reference evidence="1 2" key="1">
    <citation type="journal article" date="2015" name="Genome Announc.">
        <title>Expanding the biotechnology potential of lactobacilli through comparative genomics of 213 strains and associated genera.</title>
        <authorList>
            <person name="Sun Z."/>
            <person name="Harris H.M."/>
            <person name="McCann A."/>
            <person name="Guo C."/>
            <person name="Argimon S."/>
            <person name="Zhang W."/>
            <person name="Yang X."/>
            <person name="Jeffery I.B."/>
            <person name="Cooney J.C."/>
            <person name="Kagawa T.F."/>
            <person name="Liu W."/>
            <person name="Song Y."/>
            <person name="Salvetti E."/>
            <person name="Wrobel A."/>
            <person name="Rasinkangas P."/>
            <person name="Parkhill J."/>
            <person name="Rea M.C."/>
            <person name="O'Sullivan O."/>
            <person name="Ritari J."/>
            <person name="Douillard F.P."/>
            <person name="Paul Ross R."/>
            <person name="Yang R."/>
            <person name="Briner A.E."/>
            <person name="Felis G.E."/>
            <person name="de Vos W.M."/>
            <person name="Barrangou R."/>
            <person name="Klaenhammer T.R."/>
            <person name="Caufield P.W."/>
            <person name="Cui Y."/>
            <person name="Zhang H."/>
            <person name="O'Toole P.W."/>
        </authorList>
    </citation>
    <scope>NUCLEOTIDE SEQUENCE [LARGE SCALE GENOMIC DNA]</scope>
    <source>
        <strain evidence="1 2">DSM 15945</strain>
    </source>
</reference>
<dbReference type="Proteomes" id="UP000051922">
    <property type="component" value="Unassembled WGS sequence"/>
</dbReference>
<dbReference type="EMBL" id="AZFJ01000037">
    <property type="protein sequence ID" value="KRL86761.1"/>
    <property type="molecule type" value="Genomic_DNA"/>
</dbReference>
<proteinExistence type="predicted"/>
<protein>
    <submittedName>
        <fullName evidence="1">Uncharacterized protein</fullName>
    </submittedName>
</protein>
<dbReference type="PATRIC" id="fig|1423783.4.peg.420"/>
<keyword evidence="2" id="KW-1185">Reference proteome</keyword>
<dbReference type="AlphaFoldDB" id="A0A0R1TZW5"/>
<accession>A0A0R1TZW5</accession>
<evidence type="ECO:0000313" key="2">
    <source>
        <dbReference type="Proteomes" id="UP000051922"/>
    </source>
</evidence>
<organism evidence="1 2">
    <name type="scientific">Lacticaseibacillus pantheris DSM 15945 = JCM 12539 = NBRC 106106</name>
    <dbReference type="NCBI Taxonomy" id="1423783"/>
    <lineage>
        <taxon>Bacteria</taxon>
        <taxon>Bacillati</taxon>
        <taxon>Bacillota</taxon>
        <taxon>Bacilli</taxon>
        <taxon>Lactobacillales</taxon>
        <taxon>Lactobacillaceae</taxon>
        <taxon>Lacticaseibacillus</taxon>
    </lineage>
</organism>
<evidence type="ECO:0000313" key="1">
    <source>
        <dbReference type="EMBL" id="KRL86761.1"/>
    </source>
</evidence>